<dbReference type="AlphaFoldDB" id="A0A9P1II56"/>
<gene>
    <name evidence="1" type="ORF">CAMP_LOCUS6244</name>
</gene>
<proteinExistence type="predicted"/>
<dbReference type="Gene3D" id="2.60.40.3330">
    <property type="match status" value="1"/>
</dbReference>
<accession>A0A9P1II56</accession>
<comment type="caution">
    <text evidence="1">The sequence shown here is derived from an EMBL/GenBank/DDBJ whole genome shotgun (WGS) entry which is preliminary data.</text>
</comment>
<name>A0A9P1II56_9PELO</name>
<evidence type="ECO:0000313" key="2">
    <source>
        <dbReference type="Proteomes" id="UP001152747"/>
    </source>
</evidence>
<sequence length="135" mass="14891">MKFLLILLISQVSSTIITVKGTIRCNLYSTFNATIKLLEKDVAFSDVIKTKEWINKPSNVAHNFSIKGNFTGGDGVLDNEYEPAIQIESTCSDITWVNGEQLVGNVVRELKSVPITAASANYTGLSFKLDNKFDI</sequence>
<protein>
    <submittedName>
        <fullName evidence="1">Uncharacterized protein</fullName>
    </submittedName>
</protein>
<reference evidence="1" key="1">
    <citation type="submission" date="2022-11" db="EMBL/GenBank/DDBJ databases">
        <authorList>
            <person name="Kikuchi T."/>
        </authorList>
    </citation>
    <scope>NUCLEOTIDE SEQUENCE</scope>
    <source>
        <strain evidence="1">PS1010</strain>
    </source>
</reference>
<keyword evidence="2" id="KW-1185">Reference proteome</keyword>
<evidence type="ECO:0000313" key="1">
    <source>
        <dbReference type="EMBL" id="CAI5443607.1"/>
    </source>
</evidence>
<dbReference type="EMBL" id="CANHGI010000002">
    <property type="protein sequence ID" value="CAI5443607.1"/>
    <property type="molecule type" value="Genomic_DNA"/>
</dbReference>
<organism evidence="1 2">
    <name type="scientific">Caenorhabditis angaria</name>
    <dbReference type="NCBI Taxonomy" id="860376"/>
    <lineage>
        <taxon>Eukaryota</taxon>
        <taxon>Metazoa</taxon>
        <taxon>Ecdysozoa</taxon>
        <taxon>Nematoda</taxon>
        <taxon>Chromadorea</taxon>
        <taxon>Rhabditida</taxon>
        <taxon>Rhabditina</taxon>
        <taxon>Rhabditomorpha</taxon>
        <taxon>Rhabditoidea</taxon>
        <taxon>Rhabditidae</taxon>
        <taxon>Peloderinae</taxon>
        <taxon>Caenorhabditis</taxon>
    </lineage>
</organism>
<dbReference type="PANTHER" id="PTHR21479">
    <property type="match status" value="1"/>
</dbReference>
<dbReference type="Proteomes" id="UP001152747">
    <property type="component" value="Unassembled WGS sequence"/>
</dbReference>
<dbReference type="InterPro" id="IPR038479">
    <property type="entry name" value="Transthyretin-like_sf"/>
</dbReference>